<evidence type="ECO:0000313" key="6">
    <source>
        <dbReference type="EMBL" id="KAL3872337.1"/>
    </source>
</evidence>
<accession>A0ABD3WEQ2</accession>
<dbReference type="Pfam" id="PF15112">
    <property type="entry name" value="DUF4559"/>
    <property type="match status" value="1"/>
</dbReference>
<protein>
    <recommendedName>
        <fullName evidence="5">Novel STAND NTPase 3 domain-containing protein</fullName>
    </recommendedName>
</protein>
<evidence type="ECO:0000256" key="4">
    <source>
        <dbReference type="SAM" id="Coils"/>
    </source>
</evidence>
<evidence type="ECO:0000256" key="3">
    <source>
        <dbReference type="PROSITE-ProRule" id="PRU00023"/>
    </source>
</evidence>
<evidence type="ECO:0000259" key="5">
    <source>
        <dbReference type="Pfam" id="PF20720"/>
    </source>
</evidence>
<dbReference type="PANTHER" id="PTHR24166">
    <property type="entry name" value="ROLLING PEBBLES, ISOFORM B"/>
    <property type="match status" value="1"/>
</dbReference>
<keyword evidence="7" id="KW-1185">Reference proteome</keyword>
<gene>
    <name evidence="6" type="ORF">ACJMK2_040268</name>
</gene>
<dbReference type="PROSITE" id="PS50088">
    <property type="entry name" value="ANK_REPEAT"/>
    <property type="match status" value="8"/>
</dbReference>
<dbReference type="Gene3D" id="1.25.40.20">
    <property type="entry name" value="Ankyrin repeat-containing domain"/>
    <property type="match status" value="5"/>
</dbReference>
<feature type="repeat" description="ANK" evidence="3">
    <location>
        <begin position="996"/>
        <end position="1028"/>
    </location>
</feature>
<feature type="coiled-coil region" evidence="4">
    <location>
        <begin position="264"/>
        <end position="295"/>
    </location>
</feature>
<feature type="repeat" description="ANK" evidence="3">
    <location>
        <begin position="1331"/>
        <end position="1363"/>
    </location>
</feature>
<dbReference type="InterPro" id="IPR002110">
    <property type="entry name" value="Ankyrin_rpt"/>
</dbReference>
<evidence type="ECO:0000256" key="2">
    <source>
        <dbReference type="ARBA" id="ARBA00023043"/>
    </source>
</evidence>
<dbReference type="InterPro" id="IPR049050">
    <property type="entry name" value="nSTAND3"/>
</dbReference>
<dbReference type="InterPro" id="IPR036770">
    <property type="entry name" value="Ankyrin_rpt-contain_sf"/>
</dbReference>
<dbReference type="InterPro" id="IPR027897">
    <property type="entry name" value="DUF4559"/>
</dbReference>
<dbReference type="EMBL" id="JBJQND010000007">
    <property type="protein sequence ID" value="KAL3872337.1"/>
    <property type="molecule type" value="Genomic_DNA"/>
</dbReference>
<dbReference type="SUPFAM" id="SSF52540">
    <property type="entry name" value="P-loop containing nucleoside triphosphate hydrolases"/>
    <property type="match status" value="1"/>
</dbReference>
<name>A0ABD3WEQ2_SINWO</name>
<dbReference type="SUPFAM" id="SSF48403">
    <property type="entry name" value="Ankyrin repeat"/>
    <property type="match status" value="3"/>
</dbReference>
<comment type="caution">
    <text evidence="6">The sequence shown here is derived from an EMBL/GenBank/DDBJ whole genome shotgun (WGS) entry which is preliminary data.</text>
</comment>
<dbReference type="InterPro" id="IPR027417">
    <property type="entry name" value="P-loop_NTPase"/>
</dbReference>
<evidence type="ECO:0000313" key="7">
    <source>
        <dbReference type="Proteomes" id="UP001634394"/>
    </source>
</evidence>
<dbReference type="InterPro" id="IPR050889">
    <property type="entry name" value="Dendritic_Spine_Reg/Scaffold"/>
</dbReference>
<dbReference type="Pfam" id="PF20720">
    <property type="entry name" value="nSTAND3"/>
    <property type="match status" value="1"/>
</dbReference>
<keyword evidence="4" id="KW-0175">Coiled coil</keyword>
<dbReference type="Pfam" id="PF12796">
    <property type="entry name" value="Ank_2"/>
    <property type="match status" value="5"/>
</dbReference>
<feature type="repeat" description="ANK" evidence="3">
    <location>
        <begin position="1264"/>
        <end position="1296"/>
    </location>
</feature>
<feature type="domain" description="Novel STAND NTPase 3" evidence="5">
    <location>
        <begin position="363"/>
        <end position="521"/>
    </location>
</feature>
<organism evidence="6 7">
    <name type="scientific">Sinanodonta woodiana</name>
    <name type="common">Chinese pond mussel</name>
    <name type="synonym">Anodonta woodiana</name>
    <dbReference type="NCBI Taxonomy" id="1069815"/>
    <lineage>
        <taxon>Eukaryota</taxon>
        <taxon>Metazoa</taxon>
        <taxon>Spiralia</taxon>
        <taxon>Lophotrochozoa</taxon>
        <taxon>Mollusca</taxon>
        <taxon>Bivalvia</taxon>
        <taxon>Autobranchia</taxon>
        <taxon>Heteroconchia</taxon>
        <taxon>Palaeoheterodonta</taxon>
        <taxon>Unionida</taxon>
        <taxon>Unionoidea</taxon>
        <taxon>Unionidae</taxon>
        <taxon>Unioninae</taxon>
        <taxon>Sinanodonta</taxon>
    </lineage>
</organism>
<dbReference type="SMART" id="SM00248">
    <property type="entry name" value="ANK"/>
    <property type="match status" value="18"/>
</dbReference>
<feature type="repeat" description="ANK" evidence="3">
    <location>
        <begin position="1063"/>
        <end position="1095"/>
    </location>
</feature>
<feature type="repeat" description="ANK" evidence="3">
    <location>
        <begin position="1029"/>
        <end position="1061"/>
    </location>
</feature>
<keyword evidence="1" id="KW-0677">Repeat</keyword>
<feature type="repeat" description="ANK" evidence="3">
    <location>
        <begin position="1197"/>
        <end position="1229"/>
    </location>
</feature>
<feature type="repeat" description="ANK" evidence="3">
    <location>
        <begin position="1130"/>
        <end position="1162"/>
    </location>
</feature>
<evidence type="ECO:0000256" key="1">
    <source>
        <dbReference type="ARBA" id="ARBA00022737"/>
    </source>
</evidence>
<sequence>MPLTSARTKVKEPEYRNWLQVGLALYYLKAGLNSFIQNEVDAMHQSLLQKLYGGSAVGAPQCSSCKSKDVKQNRNTHVWKFRSPCPSHLCDIWLTELLTRHTNPTSNKIYWDNCDVTAWPFVPWECAKLYMPRGQSTANRPNTGPAMSDSQALLTLMANCTNFYGKFSRPGITLIKKVSIIRNTVMHSGDMNLTDSDRKSFIQDIIDLLEDPTHLRSLDECKEAVNEIKKINKDSVDVIFNLDIEMMALRECVNDCRQELGVHEKATEVTVESLKEELRNLVDQIAKIAKENKEKIADLDVKYQQMGSSMKQMDSSVTILSSEVESLKKQSNQRVDRIKLNQRIDLTRGRIDLQINSNKDVHVKTRVFDHARDIMLKYKHLVLQGKPGEGKTYLALSLAADLVEKNNEIQPVQIHNAKEWEKFVDTKLPLVVILDDVLGKYGPSETDLDRWIKASELIYPSLSGSSIFLIVCIRTQILASVKSSLLRNEAFSLMFNSDVVDISSESYCLTKEERVQMLLKYAPECVDRNETFAIEEIAQMKNVIGFPENCKLLRSRRHLRVPIDWKKVFTNNRFLIEEIQEMSKKKPEIYTFLVLLMLCGGQLALEKKMEELSNNITLISDYCGLKEKMTIGQIKDIGQSLCGTLIEYKNQAKKFTFQHDSIETATFISFGQDYPEVTLRKCTLKQLSKMCHAKTEIDRTEGEDFLNFKIMINANQFRVVFERFNEGLNSKDKESFKNIAEALVWENDSFEGYFLKRVTSINDVINFVSKTDSDGRSLLIHLIYAKNTKVVERIIKNISQCCLQNHDLVKRQLLLGATNACLTDEVDMLHRFLEIQENVENCIMFAAASTGNVSVMETLVRRKGNINATLNIKNMTDLDNVIQNCISYPESVSCYRNVNLLHIACRFGRTDMVNYFMTSYPDLVLQRNSIGLTGIHFAACSGNLELIKLLCAQVDITTKTNYGINVLHIAALNEDLPIVKYLIDANPGLLQENDNNGWTVLHYAAMGGSVPVFECLLAARLDITARTDSGAHILHIAAQHNNLSIVQYLIDNNFRLLQQRDKNEWTALHYAAMGGSVPVFKSLFAAGLDITARNNNGAHVLHIAAKYDNLAIAKYLIDTYPGLLQEKDNNEWTVLHHAAYKGSVPVFKSLLAAGLDITARNNNGAHVLHIAAEYDNLAIAKYLIDTYPGLLQENDNNGWTVLHIAAFRGSTVMFKTLISAGLDITARTNDDGHVLHIAAANDNWKIVRYLINTYPGLLQQNDKNGWTVLHSAASNGSVRVIKSLVKAGLDITARTDSGGHVLSIAAAEDNLKIVTYLIETNPGLLQQNDNNGWTVLHHAAAHGSVPVFECLLNAGLDITARTNDGAHVLHIAAGTDNLTVVTYLIDTNPELLQQKSENGWTALHTAAMGGSVPVIKSLLNAGLDITARTSDGSDVLRIAKDYKNTRISEYLTENYPQLFKMGSP</sequence>
<reference evidence="6 7" key="1">
    <citation type="submission" date="2024-11" db="EMBL/GenBank/DDBJ databases">
        <title>Chromosome-level genome assembly of the freshwater bivalve Anodonta woodiana.</title>
        <authorList>
            <person name="Chen X."/>
        </authorList>
    </citation>
    <scope>NUCLEOTIDE SEQUENCE [LARGE SCALE GENOMIC DNA]</scope>
    <source>
        <strain evidence="6">MN2024</strain>
        <tissue evidence="6">Gills</tissue>
    </source>
</reference>
<proteinExistence type="predicted"/>
<dbReference type="PROSITE" id="PS50297">
    <property type="entry name" value="ANK_REP_REGION"/>
    <property type="match status" value="8"/>
</dbReference>
<keyword evidence="2 3" id="KW-0040">ANK repeat</keyword>
<feature type="repeat" description="ANK" evidence="3">
    <location>
        <begin position="1398"/>
        <end position="1430"/>
    </location>
</feature>
<dbReference type="PANTHER" id="PTHR24166:SF48">
    <property type="entry name" value="PROTEIN VAPYRIN"/>
    <property type="match status" value="1"/>
</dbReference>
<dbReference type="Proteomes" id="UP001634394">
    <property type="component" value="Unassembled WGS sequence"/>
</dbReference>
<dbReference type="Pfam" id="PF00023">
    <property type="entry name" value="Ank"/>
    <property type="match status" value="2"/>
</dbReference>